<comment type="caution">
    <text evidence="1">The sequence shown here is derived from an EMBL/GenBank/DDBJ whole genome shotgun (WGS) entry which is preliminary data.</text>
</comment>
<proteinExistence type="predicted"/>
<dbReference type="EMBL" id="JBBNAF010000002">
    <property type="protein sequence ID" value="KAK9162855.1"/>
    <property type="molecule type" value="Genomic_DNA"/>
</dbReference>
<accession>A0AAP0L4C8</accession>
<protein>
    <submittedName>
        <fullName evidence="1">Uncharacterized protein</fullName>
    </submittedName>
</protein>
<name>A0AAP0L4C8_9MAGN</name>
<organism evidence="1 2">
    <name type="scientific">Stephania yunnanensis</name>
    <dbReference type="NCBI Taxonomy" id="152371"/>
    <lineage>
        <taxon>Eukaryota</taxon>
        <taxon>Viridiplantae</taxon>
        <taxon>Streptophyta</taxon>
        <taxon>Embryophyta</taxon>
        <taxon>Tracheophyta</taxon>
        <taxon>Spermatophyta</taxon>
        <taxon>Magnoliopsida</taxon>
        <taxon>Ranunculales</taxon>
        <taxon>Menispermaceae</taxon>
        <taxon>Menispermoideae</taxon>
        <taxon>Cissampelideae</taxon>
        <taxon>Stephania</taxon>
    </lineage>
</organism>
<dbReference type="AlphaFoldDB" id="A0AAP0L4C8"/>
<gene>
    <name evidence="1" type="ORF">Syun_003757</name>
</gene>
<dbReference type="Proteomes" id="UP001420932">
    <property type="component" value="Unassembled WGS sequence"/>
</dbReference>
<evidence type="ECO:0000313" key="1">
    <source>
        <dbReference type="EMBL" id="KAK9162855.1"/>
    </source>
</evidence>
<sequence length="246" mass="28920">MMVSIDQERKERNLVEIERETKVMRKRKVRVVDEDEDEDEEKEDGVLFLYDDDEVDSIFFEDDSDNFDNAPKFDDDGHDFVDDKLVFGDNDFVVEVISHSKSLRCLKRWLLMVSSTINYSVKKVVETKMKFATTKHFCSLTDDMDDELAINVFQDFHSGVFVNNMDFSIEVLNIDHKKHVPTSGVDCIQIVFQQELSVFEDFIAHISSHEWTNIVDKFFELRENDENEDHISHVRENDSSIKLEDE</sequence>
<keyword evidence="2" id="KW-1185">Reference proteome</keyword>
<evidence type="ECO:0000313" key="2">
    <source>
        <dbReference type="Proteomes" id="UP001420932"/>
    </source>
</evidence>
<reference evidence="1 2" key="1">
    <citation type="submission" date="2024-01" db="EMBL/GenBank/DDBJ databases">
        <title>Genome assemblies of Stephania.</title>
        <authorList>
            <person name="Yang L."/>
        </authorList>
    </citation>
    <scope>NUCLEOTIDE SEQUENCE [LARGE SCALE GENOMIC DNA]</scope>
    <source>
        <strain evidence="1">YNDBR</strain>
        <tissue evidence="1">Leaf</tissue>
    </source>
</reference>